<evidence type="ECO:0000313" key="8">
    <source>
        <dbReference type="EMBL" id="KKO00458.1"/>
    </source>
</evidence>
<dbReference type="GO" id="GO:0006071">
    <property type="term" value="P:glycerol metabolic process"/>
    <property type="evidence" value="ECO:0007669"/>
    <property type="project" value="UniProtKB-KW"/>
</dbReference>
<keyword evidence="4" id="KW-0319">Glycerol metabolism</keyword>
<reference evidence="8" key="1">
    <citation type="journal article" date="2015" name="Nature">
        <title>Complex archaea that bridge the gap between prokaryotes and eukaryotes.</title>
        <authorList>
            <person name="Spang A."/>
            <person name="Saw J.H."/>
            <person name="Jorgensen S.L."/>
            <person name="Zaremba-Niedzwiedzka K."/>
            <person name="Martijn J."/>
            <person name="Lind A.E."/>
            <person name="van Eijk R."/>
            <person name="Schleper C."/>
            <person name="Guy L."/>
            <person name="Ettema T.J."/>
        </authorList>
    </citation>
    <scope>NUCLEOTIDE SEQUENCE</scope>
</reference>
<dbReference type="AlphaFoldDB" id="A0A0F9VKS3"/>
<dbReference type="PANTHER" id="PTHR43620:SF7">
    <property type="entry name" value="GLYCEROPHOSPHODIESTER PHOSPHODIESTERASE GDPD5-RELATED"/>
    <property type="match status" value="1"/>
</dbReference>
<dbReference type="CDD" id="cd08560">
    <property type="entry name" value="GDPD_EcGlpQ_like_1"/>
    <property type="match status" value="1"/>
</dbReference>
<evidence type="ECO:0000256" key="1">
    <source>
        <dbReference type="ARBA" id="ARBA00007277"/>
    </source>
</evidence>
<gene>
    <name evidence="8" type="ORF">LCGC14_0125490</name>
</gene>
<dbReference type="SUPFAM" id="SSF51695">
    <property type="entry name" value="PLC-like phosphodiesterases"/>
    <property type="match status" value="1"/>
</dbReference>
<name>A0A0F9VKS3_9ZZZZ</name>
<comment type="caution">
    <text evidence="8">The sequence shown here is derived from an EMBL/GenBank/DDBJ whole genome shotgun (WGS) entry which is preliminary data.</text>
</comment>
<evidence type="ECO:0000256" key="2">
    <source>
        <dbReference type="ARBA" id="ARBA00012247"/>
    </source>
</evidence>
<comment type="similarity">
    <text evidence="1">Belongs to the glycerophosphoryl diester phosphodiesterase family.</text>
</comment>
<dbReference type="InterPro" id="IPR017946">
    <property type="entry name" value="PLC-like_Pdiesterase_TIM-brl"/>
</dbReference>
<sequence>MNLRASVVTLVIASSLAIGNVHAIEQGSQAEKPRTLKQHAKRQATQLGPRPFWLVEDMDDGTLKSTLQACNAGRMKPSDFSIGHRGAPLQFPEHTAESYMAAARMGAGIVECDVAFTKDRELVCRHAQNDLHTTTNIVAIPELNAKCTQPFVPADLASGTSAQAECRTSDITLEEFKTLEGKMDAFNPMATTPEEYLGGTANWRTDLYASRGTVLSHQESIELLQTLGVKFTPELKTPVVPMPYEGEYTQQDYARQMIEDYVQAGVHPRDVWPQSFLLDDVLFWVNEMPEFGQQAVFLDEEPHTPQNTSLAYMQDLKAQGVQVLAPAIWKMLTLDGHQQIVPSDYAKNAQAAGLDMIAWSMERSGPLASGGGWYHQTISDAIDNDGDVFTVIDVLAQNVGVIGIFSDWPATTTFYANCMGLK</sequence>
<evidence type="ECO:0000256" key="6">
    <source>
        <dbReference type="ARBA" id="ARBA00047512"/>
    </source>
</evidence>
<dbReference type="Pfam" id="PF03009">
    <property type="entry name" value="GDPD"/>
    <property type="match status" value="1"/>
</dbReference>
<proteinExistence type="inferred from homology"/>
<dbReference type="EMBL" id="LAZR01000040">
    <property type="protein sequence ID" value="KKO00458.1"/>
    <property type="molecule type" value="Genomic_DNA"/>
</dbReference>
<evidence type="ECO:0000259" key="7">
    <source>
        <dbReference type="PROSITE" id="PS51704"/>
    </source>
</evidence>
<keyword evidence="5" id="KW-0378">Hydrolase</keyword>
<dbReference type="PROSITE" id="PS51704">
    <property type="entry name" value="GP_PDE"/>
    <property type="match status" value="1"/>
</dbReference>
<dbReference type="InterPro" id="IPR030395">
    <property type="entry name" value="GP_PDE_dom"/>
</dbReference>
<keyword evidence="3" id="KW-0732">Signal</keyword>
<dbReference type="GO" id="GO:0006629">
    <property type="term" value="P:lipid metabolic process"/>
    <property type="evidence" value="ECO:0007669"/>
    <property type="project" value="InterPro"/>
</dbReference>
<protein>
    <recommendedName>
        <fullName evidence="2">glycerophosphodiester phosphodiesterase</fullName>
        <ecNumber evidence="2">3.1.4.46</ecNumber>
    </recommendedName>
</protein>
<dbReference type="EC" id="3.1.4.46" evidence="2"/>
<evidence type="ECO:0000256" key="5">
    <source>
        <dbReference type="ARBA" id="ARBA00022801"/>
    </source>
</evidence>
<dbReference type="GO" id="GO:0008889">
    <property type="term" value="F:glycerophosphodiester phosphodiesterase activity"/>
    <property type="evidence" value="ECO:0007669"/>
    <property type="project" value="UniProtKB-EC"/>
</dbReference>
<feature type="domain" description="GP-PDE" evidence="7">
    <location>
        <begin position="79"/>
        <end position="363"/>
    </location>
</feature>
<dbReference type="Gene3D" id="3.20.20.190">
    <property type="entry name" value="Phosphatidylinositol (PI) phosphodiesterase"/>
    <property type="match status" value="1"/>
</dbReference>
<accession>A0A0F9VKS3</accession>
<evidence type="ECO:0000256" key="4">
    <source>
        <dbReference type="ARBA" id="ARBA00022798"/>
    </source>
</evidence>
<comment type="catalytic activity">
    <reaction evidence="6">
        <text>a sn-glycero-3-phosphodiester + H2O = an alcohol + sn-glycerol 3-phosphate + H(+)</text>
        <dbReference type="Rhea" id="RHEA:12969"/>
        <dbReference type="ChEBI" id="CHEBI:15377"/>
        <dbReference type="ChEBI" id="CHEBI:15378"/>
        <dbReference type="ChEBI" id="CHEBI:30879"/>
        <dbReference type="ChEBI" id="CHEBI:57597"/>
        <dbReference type="ChEBI" id="CHEBI:83408"/>
        <dbReference type="EC" id="3.1.4.46"/>
    </reaction>
</comment>
<organism evidence="8">
    <name type="scientific">marine sediment metagenome</name>
    <dbReference type="NCBI Taxonomy" id="412755"/>
    <lineage>
        <taxon>unclassified sequences</taxon>
        <taxon>metagenomes</taxon>
        <taxon>ecological metagenomes</taxon>
    </lineage>
</organism>
<evidence type="ECO:0000256" key="3">
    <source>
        <dbReference type="ARBA" id="ARBA00022729"/>
    </source>
</evidence>
<dbReference type="PANTHER" id="PTHR43620">
    <property type="entry name" value="GLYCEROPHOSPHORYL DIESTER PHOSPHODIESTERASE"/>
    <property type="match status" value="1"/>
</dbReference>